<proteinExistence type="predicted"/>
<keyword evidence="4 5" id="KW-0472">Membrane</keyword>
<evidence type="ECO:0000256" key="1">
    <source>
        <dbReference type="ARBA" id="ARBA00004141"/>
    </source>
</evidence>
<dbReference type="OMA" id="SKFWQAA"/>
<comment type="subcellular location">
    <subcellularLocation>
        <location evidence="1">Membrane</location>
        <topology evidence="1">Multi-pass membrane protein</topology>
    </subcellularLocation>
</comment>
<evidence type="ECO:0000256" key="2">
    <source>
        <dbReference type="ARBA" id="ARBA00022692"/>
    </source>
</evidence>
<dbReference type="GO" id="GO:0016020">
    <property type="term" value="C:membrane"/>
    <property type="evidence" value="ECO:0007669"/>
    <property type="project" value="UniProtKB-SubCell"/>
</dbReference>
<sequence length="222" mass="23383">MCHVIVTCRSMLWTLLSILVAFAEVIAFMSPDWLLGFPRSDSSVSGAGVDSGEYRPSLGLYSRCLRVGTRGVGVSCGPYAGTFGEVASGFWKAAMLFLAAGTLVLGCVACISIFSLCFQSILKKSIFNICGLLQAIAGLLLMVGLMLYPAGWGSEKVISYCGPEASPFRPALCSLGWAFYAAIGGTLAAFLCAVLSAQAEIATSSDKVQEEIEEGKSLICLL</sequence>
<dbReference type="InterPro" id="IPR019372">
    <property type="entry name" value="LHFPL"/>
</dbReference>
<gene>
    <name evidence="6" type="ORF">SMAX5B_010411</name>
</gene>
<protein>
    <submittedName>
        <fullName evidence="6">Lipoma HMGIC fusion partner-like 2 protein</fullName>
    </submittedName>
</protein>
<dbReference type="EMBL" id="CP026251">
    <property type="protein sequence ID" value="AWP07367.1"/>
    <property type="molecule type" value="Genomic_DNA"/>
</dbReference>
<dbReference type="Pfam" id="PF10242">
    <property type="entry name" value="L_HMGIC_fpl"/>
    <property type="match status" value="1"/>
</dbReference>
<dbReference type="AlphaFoldDB" id="A0A2U9BT08"/>
<evidence type="ECO:0000313" key="6">
    <source>
        <dbReference type="EMBL" id="AWP07367.1"/>
    </source>
</evidence>
<accession>A0A2U9BT08</accession>
<keyword evidence="3 5" id="KW-1133">Transmembrane helix</keyword>
<organism evidence="6 7">
    <name type="scientific">Scophthalmus maximus</name>
    <name type="common">Turbot</name>
    <name type="synonym">Psetta maxima</name>
    <dbReference type="NCBI Taxonomy" id="52904"/>
    <lineage>
        <taxon>Eukaryota</taxon>
        <taxon>Metazoa</taxon>
        <taxon>Chordata</taxon>
        <taxon>Craniata</taxon>
        <taxon>Vertebrata</taxon>
        <taxon>Euteleostomi</taxon>
        <taxon>Actinopterygii</taxon>
        <taxon>Neopterygii</taxon>
        <taxon>Teleostei</taxon>
        <taxon>Neoteleostei</taxon>
        <taxon>Acanthomorphata</taxon>
        <taxon>Carangaria</taxon>
        <taxon>Pleuronectiformes</taxon>
        <taxon>Pleuronectoidei</taxon>
        <taxon>Scophthalmidae</taxon>
        <taxon>Scophthalmus</taxon>
    </lineage>
</organism>
<feature type="transmembrane region" description="Helical" evidence="5">
    <location>
        <begin position="12"/>
        <end position="30"/>
    </location>
</feature>
<keyword evidence="2 5" id="KW-0812">Transmembrane</keyword>
<feature type="transmembrane region" description="Helical" evidence="5">
    <location>
        <begin position="93"/>
        <end position="114"/>
    </location>
</feature>
<evidence type="ECO:0000256" key="5">
    <source>
        <dbReference type="SAM" id="Phobius"/>
    </source>
</evidence>
<name>A0A2U9BT08_SCOMX</name>
<dbReference type="STRING" id="52904.ENSSMAP00000008658"/>
<keyword evidence="7" id="KW-1185">Reference proteome</keyword>
<dbReference type="PANTHER" id="PTHR12489:SF19">
    <property type="entry name" value="LHFPL TETRASPAN SUBFAMILY MEMBER 2 PROTEIN"/>
    <property type="match status" value="1"/>
</dbReference>
<dbReference type="Gene3D" id="1.20.140.150">
    <property type="match status" value="1"/>
</dbReference>
<evidence type="ECO:0000313" key="7">
    <source>
        <dbReference type="Proteomes" id="UP000246464"/>
    </source>
</evidence>
<feature type="transmembrane region" description="Helical" evidence="5">
    <location>
        <begin position="177"/>
        <end position="197"/>
    </location>
</feature>
<dbReference type="PANTHER" id="PTHR12489">
    <property type="entry name" value="LIPOMA HMGIC FUSION PARTNER-LIKE PROTEIN"/>
    <property type="match status" value="1"/>
</dbReference>
<evidence type="ECO:0000256" key="4">
    <source>
        <dbReference type="ARBA" id="ARBA00023136"/>
    </source>
</evidence>
<feature type="transmembrane region" description="Helical" evidence="5">
    <location>
        <begin position="126"/>
        <end position="148"/>
    </location>
</feature>
<reference evidence="6 7" key="1">
    <citation type="submission" date="2017-12" db="EMBL/GenBank/DDBJ databases">
        <title>Integrating genomic resources of turbot (Scophthalmus maximus) in depth evaluation of genetic and physical mapping variation across individuals.</title>
        <authorList>
            <person name="Martinez P."/>
        </authorList>
    </citation>
    <scope>NUCLEOTIDE SEQUENCE [LARGE SCALE GENOMIC DNA]</scope>
</reference>
<evidence type="ECO:0000256" key="3">
    <source>
        <dbReference type="ARBA" id="ARBA00022989"/>
    </source>
</evidence>
<dbReference type="Proteomes" id="UP000246464">
    <property type="component" value="Chromosome 9"/>
</dbReference>